<dbReference type="InterPro" id="IPR000182">
    <property type="entry name" value="GNAT_dom"/>
</dbReference>
<dbReference type="Pfam" id="PF00583">
    <property type="entry name" value="Acetyltransf_1"/>
    <property type="match status" value="1"/>
</dbReference>
<evidence type="ECO:0000313" key="4">
    <source>
        <dbReference type="EMBL" id="MEQ2486412.1"/>
    </source>
</evidence>
<comment type="caution">
    <text evidence="4">The sequence shown here is derived from an EMBL/GenBank/DDBJ whole genome shotgun (WGS) entry which is preliminary data.</text>
</comment>
<feature type="domain" description="N-acetyltransferase" evidence="3">
    <location>
        <begin position="3"/>
        <end position="139"/>
    </location>
</feature>
<accession>A0ABV1FPT7</accession>
<keyword evidence="2" id="KW-0012">Acyltransferase</keyword>
<sequence>MITEITTYSDACLDAINRLLPQLSSSGRQMTNDQLLSMIANNDTHLFVAEANGTMLGMLSLCTYATPTGRKWWVEDVVVDQQARGQHIGRSLVEHAIHYARTHGGGTIMLTSRPQRVAANQLYQSLGMQLKPTNVYQTQ</sequence>
<keyword evidence="5" id="KW-1185">Reference proteome</keyword>
<dbReference type="InterPro" id="IPR016181">
    <property type="entry name" value="Acyl_CoA_acyltransferase"/>
</dbReference>
<dbReference type="Proteomes" id="UP001487296">
    <property type="component" value="Unassembled WGS sequence"/>
</dbReference>
<evidence type="ECO:0000256" key="1">
    <source>
        <dbReference type="ARBA" id="ARBA00022679"/>
    </source>
</evidence>
<dbReference type="EMBL" id="JBBNFP010000012">
    <property type="protein sequence ID" value="MEQ2486412.1"/>
    <property type="molecule type" value="Genomic_DNA"/>
</dbReference>
<protein>
    <submittedName>
        <fullName evidence="4">GNAT family N-acetyltransferase</fullName>
    </submittedName>
</protein>
<keyword evidence="1" id="KW-0808">Transferase</keyword>
<organism evidence="4 5">
    <name type="scientific">Hallella faecis</name>
    <dbReference type="NCBI Taxonomy" id="2841596"/>
    <lineage>
        <taxon>Bacteria</taxon>
        <taxon>Pseudomonadati</taxon>
        <taxon>Bacteroidota</taxon>
        <taxon>Bacteroidia</taxon>
        <taxon>Bacteroidales</taxon>
        <taxon>Prevotellaceae</taxon>
        <taxon>Hallella</taxon>
    </lineage>
</organism>
<evidence type="ECO:0000256" key="2">
    <source>
        <dbReference type="ARBA" id="ARBA00023315"/>
    </source>
</evidence>
<reference evidence="4 5" key="1">
    <citation type="submission" date="2024-04" db="EMBL/GenBank/DDBJ databases">
        <title>Human intestinal bacterial collection.</title>
        <authorList>
            <person name="Pauvert C."/>
            <person name="Hitch T.C.A."/>
            <person name="Clavel T."/>
        </authorList>
    </citation>
    <scope>NUCLEOTIDE SEQUENCE [LARGE SCALE GENOMIC DNA]</scope>
    <source>
        <strain evidence="4 5">CLA-AA-H145</strain>
    </source>
</reference>
<dbReference type="PROSITE" id="PS51186">
    <property type="entry name" value="GNAT"/>
    <property type="match status" value="1"/>
</dbReference>
<dbReference type="PANTHER" id="PTHR43877">
    <property type="entry name" value="AMINOALKYLPHOSPHONATE N-ACETYLTRANSFERASE-RELATED-RELATED"/>
    <property type="match status" value="1"/>
</dbReference>
<name>A0ABV1FPT7_9BACT</name>
<gene>
    <name evidence="4" type="ORF">AAAT34_04995</name>
</gene>
<evidence type="ECO:0000259" key="3">
    <source>
        <dbReference type="PROSITE" id="PS51186"/>
    </source>
</evidence>
<dbReference type="Gene3D" id="3.40.630.30">
    <property type="match status" value="1"/>
</dbReference>
<proteinExistence type="predicted"/>
<evidence type="ECO:0000313" key="5">
    <source>
        <dbReference type="Proteomes" id="UP001487296"/>
    </source>
</evidence>
<dbReference type="RefSeq" id="WP_215759525.1">
    <property type="nucleotide sequence ID" value="NZ_JAHKBE010000013.1"/>
</dbReference>
<dbReference type="InterPro" id="IPR050832">
    <property type="entry name" value="Bact_Acetyltransf"/>
</dbReference>
<dbReference type="SUPFAM" id="SSF55729">
    <property type="entry name" value="Acyl-CoA N-acyltransferases (Nat)"/>
    <property type="match status" value="1"/>
</dbReference>
<dbReference type="CDD" id="cd04301">
    <property type="entry name" value="NAT_SF"/>
    <property type="match status" value="1"/>
</dbReference>